<evidence type="ECO:0000256" key="6">
    <source>
        <dbReference type="ARBA" id="ARBA00022729"/>
    </source>
</evidence>
<dbReference type="Gene3D" id="2.170.130.10">
    <property type="entry name" value="TonB-dependent receptor, plug domain"/>
    <property type="match status" value="1"/>
</dbReference>
<dbReference type="InterPro" id="IPR000531">
    <property type="entry name" value="Beta-barrel_TonB"/>
</dbReference>
<dbReference type="InterPro" id="IPR008969">
    <property type="entry name" value="CarboxyPept-like_regulatory"/>
</dbReference>
<dbReference type="GO" id="GO:0009279">
    <property type="term" value="C:cell outer membrane"/>
    <property type="evidence" value="ECO:0007669"/>
    <property type="project" value="UniProtKB-SubCell"/>
</dbReference>
<keyword evidence="4" id="KW-0410">Iron transport</keyword>
<dbReference type="InterPro" id="IPR036942">
    <property type="entry name" value="Beta-barrel_TonB_sf"/>
</dbReference>
<evidence type="ECO:0000259" key="16">
    <source>
        <dbReference type="Pfam" id="PF07715"/>
    </source>
</evidence>
<dbReference type="SUPFAM" id="SSF56935">
    <property type="entry name" value="Porins"/>
    <property type="match status" value="1"/>
</dbReference>
<keyword evidence="9 13" id="KW-0798">TonB box</keyword>
<name>A0A1M6VB62_9BACT</name>
<dbReference type="AlphaFoldDB" id="A0A1M6VB62"/>
<gene>
    <name evidence="17" type="ORF">SAMN05444266_101137</name>
</gene>
<dbReference type="PROSITE" id="PS52016">
    <property type="entry name" value="TONB_DEPENDENT_REC_3"/>
    <property type="match status" value="1"/>
</dbReference>
<dbReference type="Gene3D" id="2.60.40.1120">
    <property type="entry name" value="Carboxypeptidase-like, regulatory domain"/>
    <property type="match status" value="1"/>
</dbReference>
<evidence type="ECO:0000256" key="7">
    <source>
        <dbReference type="ARBA" id="ARBA00023004"/>
    </source>
</evidence>
<sequence length="788" mass="88158">MKQLLLWVLLFTAATVQAQSVVTGTVTNKANGQPMEGVSVSVNQQGALTDRKGHFSIALKKNGAYTLNASFLGFKPYTTGINANGQLRADIAMEETGLFVKPVEISSLRAGKNSPFVNSTMNAEEIKKANMGQDLPFILNQQPGVVSSSDAGTGIGYTGMRVRGSDITRINVTVNGIPINDAESQGTFFVNMPDFASSVNSIELQRGVGTSTNGAGAFGATLNLSTNEFREKAYGEINSSFGSFNSWKNTVRAGSGLIGDHFTIDARLSKITSDGYIDRATSDLKSFYTSAAYISKKTAIRLNVFSGKERTYQAWNGVPEALLKTDRTYNSAGTEKPGTPYDNETDNYQQDHYQLFYNQEINSSLNFNVAAHLTRGRGYYEQYKANQDYPKYGLKPPVINGDSVYSTDLVRQLWLDNYFYGGIFSVNRTGKKFNWSLGGGWNRYEGDHYDRIIWATVGIDKDYEYHRFPANKNDFNIYWKGQYNITDAFQFFVDLQYRNVQYNMYGFDDDADYQPQMKYNFFNPKAGINYFINPNSRLFASVAVAHKEPNRTDFESNIGAKEPKPEELRDLEAGYSWHNSNVNIQANVYYMDYKNQLVQTGQLNDVGAYIRTNIPKSYRMGVEVTGTAKLSNVFTIAANASLSDNKVKNFNGVYYDGDYNPHTVEFGTTPISFSPNFVGGYTLSAKPVKNLNIDLLGKYVSRQFLDNTGDKNASLNAYYVSDLRFAYVIPQPLFRELGVQLMLNNIFNKMYEPNGSTYGMYVDGKVVPDNYYYPMAGFNFFVGVNIGF</sequence>
<dbReference type="SUPFAM" id="SSF49464">
    <property type="entry name" value="Carboxypeptidase regulatory domain-like"/>
    <property type="match status" value="1"/>
</dbReference>
<feature type="domain" description="TonB-dependent receptor-like beta-barrel" evidence="15">
    <location>
        <begin position="303"/>
        <end position="746"/>
    </location>
</feature>
<organism evidence="17 18">
    <name type="scientific">Chitinophaga jiangningensis</name>
    <dbReference type="NCBI Taxonomy" id="1419482"/>
    <lineage>
        <taxon>Bacteria</taxon>
        <taxon>Pseudomonadati</taxon>
        <taxon>Bacteroidota</taxon>
        <taxon>Chitinophagia</taxon>
        <taxon>Chitinophagales</taxon>
        <taxon>Chitinophagaceae</taxon>
        <taxon>Chitinophaga</taxon>
    </lineage>
</organism>
<evidence type="ECO:0000259" key="15">
    <source>
        <dbReference type="Pfam" id="PF00593"/>
    </source>
</evidence>
<evidence type="ECO:0000256" key="3">
    <source>
        <dbReference type="ARBA" id="ARBA00022452"/>
    </source>
</evidence>
<dbReference type="OrthoDB" id="9761152at2"/>
<keyword evidence="10 12" id="KW-0472">Membrane</keyword>
<keyword evidence="5 12" id="KW-0812">Transmembrane</keyword>
<evidence type="ECO:0000256" key="12">
    <source>
        <dbReference type="PROSITE-ProRule" id="PRU01360"/>
    </source>
</evidence>
<reference evidence="17 18" key="1">
    <citation type="submission" date="2016-11" db="EMBL/GenBank/DDBJ databases">
        <authorList>
            <person name="Jaros S."/>
            <person name="Januszkiewicz K."/>
            <person name="Wedrychowicz H."/>
        </authorList>
    </citation>
    <scope>NUCLEOTIDE SEQUENCE [LARGE SCALE GENOMIC DNA]</scope>
    <source>
        <strain evidence="17 18">DSM 27406</strain>
    </source>
</reference>
<keyword evidence="18" id="KW-1185">Reference proteome</keyword>
<dbReference type="PANTHER" id="PTHR32552:SF68">
    <property type="entry name" value="FERRICHROME OUTER MEMBRANE TRANSPORTER_PHAGE RECEPTOR"/>
    <property type="match status" value="1"/>
</dbReference>
<feature type="signal peptide" evidence="14">
    <location>
        <begin position="1"/>
        <end position="18"/>
    </location>
</feature>
<proteinExistence type="inferred from homology"/>
<evidence type="ECO:0000256" key="2">
    <source>
        <dbReference type="ARBA" id="ARBA00022448"/>
    </source>
</evidence>
<keyword evidence="3 12" id="KW-1134">Transmembrane beta strand</keyword>
<evidence type="ECO:0000256" key="5">
    <source>
        <dbReference type="ARBA" id="ARBA00022692"/>
    </source>
</evidence>
<keyword evidence="11 12" id="KW-0998">Cell outer membrane</keyword>
<dbReference type="STRING" id="1419482.SAMN05444266_101137"/>
<evidence type="ECO:0000256" key="10">
    <source>
        <dbReference type="ARBA" id="ARBA00023136"/>
    </source>
</evidence>
<dbReference type="InterPro" id="IPR039426">
    <property type="entry name" value="TonB-dep_rcpt-like"/>
</dbReference>
<evidence type="ECO:0000256" key="13">
    <source>
        <dbReference type="RuleBase" id="RU003357"/>
    </source>
</evidence>
<dbReference type="GO" id="GO:0015344">
    <property type="term" value="F:siderophore uptake transmembrane transporter activity"/>
    <property type="evidence" value="ECO:0007669"/>
    <property type="project" value="TreeGrafter"/>
</dbReference>
<dbReference type="InterPro" id="IPR037066">
    <property type="entry name" value="Plug_dom_sf"/>
</dbReference>
<dbReference type="EMBL" id="FRBL01000001">
    <property type="protein sequence ID" value="SHK78595.1"/>
    <property type="molecule type" value="Genomic_DNA"/>
</dbReference>
<dbReference type="Proteomes" id="UP000184420">
    <property type="component" value="Unassembled WGS sequence"/>
</dbReference>
<dbReference type="PANTHER" id="PTHR32552">
    <property type="entry name" value="FERRICHROME IRON RECEPTOR-RELATED"/>
    <property type="match status" value="1"/>
</dbReference>
<protein>
    <submittedName>
        <fullName evidence="17">Iron complex outermembrane recepter protein</fullName>
    </submittedName>
</protein>
<evidence type="ECO:0000256" key="9">
    <source>
        <dbReference type="ARBA" id="ARBA00023077"/>
    </source>
</evidence>
<dbReference type="InterPro" id="IPR012910">
    <property type="entry name" value="Plug_dom"/>
</dbReference>
<keyword evidence="7" id="KW-0408">Iron</keyword>
<keyword evidence="6 14" id="KW-0732">Signal</keyword>
<keyword evidence="2 12" id="KW-0813">Transport</keyword>
<dbReference type="Pfam" id="PF13715">
    <property type="entry name" value="CarbopepD_reg_2"/>
    <property type="match status" value="1"/>
</dbReference>
<feature type="chain" id="PRO_5012341854" evidence="14">
    <location>
        <begin position="19"/>
        <end position="788"/>
    </location>
</feature>
<dbReference type="Pfam" id="PF07715">
    <property type="entry name" value="Plug"/>
    <property type="match status" value="1"/>
</dbReference>
<dbReference type="Gene3D" id="2.40.170.20">
    <property type="entry name" value="TonB-dependent receptor, beta-barrel domain"/>
    <property type="match status" value="1"/>
</dbReference>
<comment type="subcellular location">
    <subcellularLocation>
        <location evidence="1 12">Cell outer membrane</location>
        <topology evidence="1 12">Multi-pass membrane protein</topology>
    </subcellularLocation>
</comment>
<dbReference type="Pfam" id="PF00593">
    <property type="entry name" value="TonB_dep_Rec_b-barrel"/>
    <property type="match status" value="1"/>
</dbReference>
<evidence type="ECO:0000256" key="1">
    <source>
        <dbReference type="ARBA" id="ARBA00004571"/>
    </source>
</evidence>
<evidence type="ECO:0000313" key="18">
    <source>
        <dbReference type="Proteomes" id="UP000184420"/>
    </source>
</evidence>
<feature type="domain" description="TonB-dependent receptor plug" evidence="16">
    <location>
        <begin position="113"/>
        <end position="220"/>
    </location>
</feature>
<accession>A0A1M6VB62</accession>
<comment type="similarity">
    <text evidence="12 13">Belongs to the TonB-dependent receptor family.</text>
</comment>
<evidence type="ECO:0000313" key="17">
    <source>
        <dbReference type="EMBL" id="SHK78595.1"/>
    </source>
</evidence>
<evidence type="ECO:0000256" key="4">
    <source>
        <dbReference type="ARBA" id="ARBA00022496"/>
    </source>
</evidence>
<evidence type="ECO:0000256" key="11">
    <source>
        <dbReference type="ARBA" id="ARBA00023237"/>
    </source>
</evidence>
<keyword evidence="8" id="KW-0406">Ion transport</keyword>
<dbReference type="RefSeq" id="WP_073077037.1">
    <property type="nucleotide sequence ID" value="NZ_FRBL01000001.1"/>
</dbReference>
<evidence type="ECO:0000256" key="8">
    <source>
        <dbReference type="ARBA" id="ARBA00023065"/>
    </source>
</evidence>
<evidence type="ECO:0000256" key="14">
    <source>
        <dbReference type="SAM" id="SignalP"/>
    </source>
</evidence>